<keyword evidence="1" id="KW-0472">Membrane</keyword>
<proteinExistence type="predicted"/>
<dbReference type="AlphaFoldDB" id="A0ABC8T8K5"/>
<comment type="caution">
    <text evidence="2">The sequence shown here is derived from an EMBL/GenBank/DDBJ whole genome shotgun (WGS) entry which is preliminary data.</text>
</comment>
<reference evidence="2 3" key="1">
    <citation type="submission" date="2024-02" db="EMBL/GenBank/DDBJ databases">
        <authorList>
            <person name="Vignale AGUSTIN F."/>
            <person name="Sosa J E."/>
            <person name="Modenutti C."/>
        </authorList>
    </citation>
    <scope>NUCLEOTIDE SEQUENCE [LARGE SCALE GENOMIC DNA]</scope>
</reference>
<keyword evidence="1" id="KW-1133">Transmembrane helix</keyword>
<dbReference type="EMBL" id="CAUOFW020004453">
    <property type="protein sequence ID" value="CAK9165742.1"/>
    <property type="molecule type" value="Genomic_DNA"/>
</dbReference>
<keyword evidence="3" id="KW-1185">Reference proteome</keyword>
<gene>
    <name evidence="2" type="ORF">ILEXP_LOCUS34912</name>
</gene>
<feature type="transmembrane region" description="Helical" evidence="1">
    <location>
        <begin position="95"/>
        <end position="118"/>
    </location>
</feature>
<evidence type="ECO:0000256" key="1">
    <source>
        <dbReference type="SAM" id="Phobius"/>
    </source>
</evidence>
<dbReference type="Proteomes" id="UP001642360">
    <property type="component" value="Unassembled WGS sequence"/>
</dbReference>
<protein>
    <submittedName>
        <fullName evidence="2">Uncharacterized protein</fullName>
    </submittedName>
</protein>
<sequence length="124" mass="13300">MAQTPPLARATYVSSLSISLALSLSPKLSHGNLSALTIDDSIIAHPNIYLNSAMEVHGIGAILDYTINGGDFFAPPVVVPFFPTGKIIGSRRSDVACMCTEFLMIFSIVCAVFAFKILRNPLAR</sequence>
<accession>A0ABC8T8K5</accession>
<evidence type="ECO:0000313" key="3">
    <source>
        <dbReference type="Proteomes" id="UP001642360"/>
    </source>
</evidence>
<evidence type="ECO:0000313" key="2">
    <source>
        <dbReference type="EMBL" id="CAK9165742.1"/>
    </source>
</evidence>
<name>A0ABC8T8K5_9AQUA</name>
<keyword evidence="1" id="KW-0812">Transmembrane</keyword>
<organism evidence="2 3">
    <name type="scientific">Ilex paraguariensis</name>
    <name type="common">yerba mate</name>
    <dbReference type="NCBI Taxonomy" id="185542"/>
    <lineage>
        <taxon>Eukaryota</taxon>
        <taxon>Viridiplantae</taxon>
        <taxon>Streptophyta</taxon>
        <taxon>Embryophyta</taxon>
        <taxon>Tracheophyta</taxon>
        <taxon>Spermatophyta</taxon>
        <taxon>Magnoliopsida</taxon>
        <taxon>eudicotyledons</taxon>
        <taxon>Gunneridae</taxon>
        <taxon>Pentapetalae</taxon>
        <taxon>asterids</taxon>
        <taxon>campanulids</taxon>
        <taxon>Aquifoliales</taxon>
        <taxon>Aquifoliaceae</taxon>
        <taxon>Ilex</taxon>
    </lineage>
</organism>